<dbReference type="PANTHER" id="PTHR42941">
    <property type="entry name" value="SLL1037 PROTEIN"/>
    <property type="match status" value="1"/>
</dbReference>
<evidence type="ECO:0000313" key="2">
    <source>
        <dbReference type="EMBL" id="RZT76072.1"/>
    </source>
</evidence>
<evidence type="ECO:0000313" key="3">
    <source>
        <dbReference type="Proteomes" id="UP000292136"/>
    </source>
</evidence>
<dbReference type="RefSeq" id="WP_130459381.1">
    <property type="nucleotide sequence ID" value="NZ_SHKM01000002.1"/>
</dbReference>
<feature type="transmembrane region" description="Helical" evidence="1">
    <location>
        <begin position="333"/>
        <end position="359"/>
    </location>
</feature>
<keyword evidence="2" id="KW-0675">Receptor</keyword>
<dbReference type="Proteomes" id="UP000292136">
    <property type="component" value="Unassembled WGS sequence"/>
</dbReference>
<proteinExistence type="predicted"/>
<gene>
    <name evidence="2" type="ORF">EV678_1940</name>
</gene>
<reference evidence="2 3" key="1">
    <citation type="submission" date="2019-02" db="EMBL/GenBank/DDBJ databases">
        <title>Genomic Encyclopedia of Type Strains, Phase IV (KMG-IV): sequencing the most valuable type-strain genomes for metagenomic binning, comparative biology and taxonomic classification.</title>
        <authorList>
            <person name="Goeker M."/>
        </authorList>
    </citation>
    <scope>NUCLEOTIDE SEQUENCE [LARGE SCALE GENOMIC DNA]</scope>
    <source>
        <strain evidence="2 3">DSM 21223</strain>
    </source>
</reference>
<keyword evidence="1" id="KW-0472">Membrane</keyword>
<keyword evidence="1" id="KW-0812">Transmembrane</keyword>
<sequence>MGAKVRNSLLSLRDLLATAWPIVLVVALGFVVAIQFIQPAPPRHVVMSAGADSGAYYAFGKKYAEILARNGITLEVRTSNGSAENLQRLLDKDSDVEIALVQGGVEAPRPDYLEEDEALPLSSLGSMYYEPVWVFYRSERELERLHQLAGKRIAVGAEGSGIRGLALQLLAANEVPVDGKHLLSLGGLKAAEELQQGRLDAAFVIAAPEAPVVQVLLRSPGIKVMNFAQAEAYTRRFPYLSKIVLPEGAVDLVRNFPPHDTTLLAATANLVVHDSLHPAIQSLLLQAASEVHGKAGFFQRRGDFPAVRDQSLPVADTAERYYKSGPPLLQRYLPFWAAILVDRLVVLLLPIFALLLPLLKVAPSIYSWRIRSKIFRCYGDLKFLENELKESYDPGRKLEYLDRLDRIEDEAYRRNIPLAYSDLLYTLREHIELVRHTLERLARHANVEETP</sequence>
<dbReference type="SUPFAM" id="SSF53850">
    <property type="entry name" value="Periplasmic binding protein-like II"/>
    <property type="match status" value="1"/>
</dbReference>
<protein>
    <submittedName>
        <fullName evidence="2">TRAP transporter TAXI family solute receptor</fullName>
    </submittedName>
</protein>
<keyword evidence="3" id="KW-1185">Reference proteome</keyword>
<feature type="transmembrane region" description="Helical" evidence="1">
    <location>
        <begin position="12"/>
        <end position="37"/>
    </location>
</feature>
<dbReference type="EMBL" id="SHKM01000002">
    <property type="protein sequence ID" value="RZT76072.1"/>
    <property type="molecule type" value="Genomic_DNA"/>
</dbReference>
<dbReference type="Gene3D" id="3.40.190.10">
    <property type="entry name" value="Periplasmic binding protein-like II"/>
    <property type="match status" value="2"/>
</dbReference>
<dbReference type="Pfam" id="PF16868">
    <property type="entry name" value="NMT1_3"/>
    <property type="match status" value="1"/>
</dbReference>
<organism evidence="2 3">
    <name type="scientific">Azospira oryzae</name>
    <dbReference type="NCBI Taxonomy" id="146939"/>
    <lineage>
        <taxon>Bacteria</taxon>
        <taxon>Pseudomonadati</taxon>
        <taxon>Pseudomonadota</taxon>
        <taxon>Betaproteobacteria</taxon>
        <taxon>Rhodocyclales</taxon>
        <taxon>Rhodocyclaceae</taxon>
        <taxon>Azospira</taxon>
    </lineage>
</organism>
<evidence type="ECO:0000256" key="1">
    <source>
        <dbReference type="SAM" id="Phobius"/>
    </source>
</evidence>
<comment type="caution">
    <text evidence="2">The sequence shown here is derived from an EMBL/GenBank/DDBJ whole genome shotgun (WGS) entry which is preliminary data.</text>
</comment>
<dbReference type="PANTHER" id="PTHR42941:SF1">
    <property type="entry name" value="SLL1037 PROTEIN"/>
    <property type="match status" value="1"/>
</dbReference>
<accession>A0ABY0IRT5</accession>
<dbReference type="InterPro" id="IPR011852">
    <property type="entry name" value="TRAP_TAXI"/>
</dbReference>
<keyword evidence="1" id="KW-1133">Transmembrane helix</keyword>
<name>A0ABY0IRT5_9RHOO</name>